<dbReference type="InterPro" id="IPR036280">
    <property type="entry name" value="Multihaem_cyt_sf"/>
</dbReference>
<dbReference type="Gene3D" id="1.25.10.10">
    <property type="entry name" value="Leucine-rich Repeat Variant"/>
    <property type="match status" value="1"/>
</dbReference>
<evidence type="ECO:0000259" key="4">
    <source>
        <dbReference type="Pfam" id="PF13435"/>
    </source>
</evidence>
<dbReference type="InterPro" id="IPR023155">
    <property type="entry name" value="Cyt_c-552/4"/>
</dbReference>
<dbReference type="GO" id="GO:0042597">
    <property type="term" value="C:periplasmic space"/>
    <property type="evidence" value="ECO:0007669"/>
    <property type="project" value="InterPro"/>
</dbReference>
<dbReference type="Pfam" id="PF13435">
    <property type="entry name" value="Cytochrome_C554"/>
    <property type="match status" value="1"/>
</dbReference>
<dbReference type="Gene3D" id="1.10.1130.10">
    <property type="entry name" value="Flavocytochrome C3, Chain A"/>
    <property type="match status" value="2"/>
</dbReference>
<feature type="repeat" description="TPR" evidence="2">
    <location>
        <begin position="713"/>
        <end position="746"/>
    </location>
</feature>
<keyword evidence="6" id="KW-1185">Reference proteome</keyword>
<proteinExistence type="predicted"/>
<evidence type="ECO:0000256" key="2">
    <source>
        <dbReference type="PROSITE-ProRule" id="PRU00339"/>
    </source>
</evidence>
<feature type="domain" description="Cytochrome c-552/4" evidence="4">
    <location>
        <begin position="174"/>
        <end position="216"/>
    </location>
</feature>
<dbReference type="PANTHER" id="PTHR35038">
    <property type="entry name" value="DISSIMILATORY SULFITE REDUCTASE SIRA"/>
    <property type="match status" value="1"/>
</dbReference>
<dbReference type="InterPro" id="IPR003321">
    <property type="entry name" value="Cyt_c552"/>
</dbReference>
<evidence type="ECO:0000313" key="6">
    <source>
        <dbReference type="Proteomes" id="UP000316770"/>
    </source>
</evidence>
<dbReference type="SUPFAM" id="SSF48452">
    <property type="entry name" value="TPR-like"/>
    <property type="match status" value="1"/>
</dbReference>
<dbReference type="InterPro" id="IPR011989">
    <property type="entry name" value="ARM-like"/>
</dbReference>
<gene>
    <name evidence="5" type="ORF">Mal33_51940</name>
</gene>
<dbReference type="InterPro" id="IPR016024">
    <property type="entry name" value="ARM-type_fold"/>
</dbReference>
<name>A0A518J1E8_9BACT</name>
<dbReference type="Pfam" id="PF14559">
    <property type="entry name" value="TPR_19"/>
    <property type="match status" value="1"/>
</dbReference>
<dbReference type="SUPFAM" id="SSF48371">
    <property type="entry name" value="ARM repeat"/>
    <property type="match status" value="1"/>
</dbReference>
<accession>A0A518J1E8</accession>
<evidence type="ECO:0000313" key="5">
    <source>
        <dbReference type="EMBL" id="QDV59166.1"/>
    </source>
</evidence>
<dbReference type="PANTHER" id="PTHR35038:SF8">
    <property type="entry name" value="C-TYPE POLYHEME CYTOCHROME OMCC"/>
    <property type="match status" value="1"/>
</dbReference>
<dbReference type="Pfam" id="PF02335">
    <property type="entry name" value="Cytochrom_C552"/>
    <property type="match status" value="1"/>
</dbReference>
<dbReference type="InterPro" id="IPR010177">
    <property type="entry name" value="Paired_CXXCH_1"/>
</dbReference>
<reference evidence="5 6" key="1">
    <citation type="submission" date="2019-02" db="EMBL/GenBank/DDBJ databases">
        <title>Deep-cultivation of Planctomycetes and their phenomic and genomic characterization uncovers novel biology.</title>
        <authorList>
            <person name="Wiegand S."/>
            <person name="Jogler M."/>
            <person name="Boedeker C."/>
            <person name="Pinto D."/>
            <person name="Vollmers J."/>
            <person name="Rivas-Marin E."/>
            <person name="Kohn T."/>
            <person name="Peeters S.H."/>
            <person name="Heuer A."/>
            <person name="Rast P."/>
            <person name="Oberbeckmann S."/>
            <person name="Bunk B."/>
            <person name="Jeske O."/>
            <person name="Meyerdierks A."/>
            <person name="Storesund J.E."/>
            <person name="Kallscheuer N."/>
            <person name="Luecker S."/>
            <person name="Lage O.M."/>
            <person name="Pohl T."/>
            <person name="Merkel B.J."/>
            <person name="Hornburger P."/>
            <person name="Mueller R.-W."/>
            <person name="Bruemmer F."/>
            <person name="Labrenz M."/>
            <person name="Spormann A.M."/>
            <person name="Op den Camp H."/>
            <person name="Overmann J."/>
            <person name="Amann R."/>
            <person name="Jetten M.S.M."/>
            <person name="Mascher T."/>
            <person name="Medema M.H."/>
            <person name="Devos D.P."/>
            <person name="Kaster A.-K."/>
            <person name="Ovreas L."/>
            <person name="Rohde M."/>
            <person name="Galperin M.Y."/>
            <person name="Jogler C."/>
        </authorList>
    </citation>
    <scope>NUCLEOTIDE SEQUENCE [LARGE SCALE GENOMIC DNA]</scope>
    <source>
        <strain evidence="5 6">Mal33</strain>
    </source>
</reference>
<dbReference type="Gene3D" id="1.25.40.10">
    <property type="entry name" value="Tetratricopeptide repeat domain"/>
    <property type="match status" value="2"/>
</dbReference>
<dbReference type="AlphaFoldDB" id="A0A518J1E8"/>
<dbReference type="InterPro" id="IPR019734">
    <property type="entry name" value="TPR_rpt"/>
</dbReference>
<dbReference type="InterPro" id="IPR011990">
    <property type="entry name" value="TPR-like_helical_dom_sf"/>
</dbReference>
<dbReference type="Pfam" id="PF09699">
    <property type="entry name" value="Paired_CXXCH_1"/>
    <property type="match status" value="1"/>
</dbReference>
<dbReference type="Pfam" id="PF13181">
    <property type="entry name" value="TPR_8"/>
    <property type="match status" value="1"/>
</dbReference>
<sequence length="791" mass="88361">MLGLVAFFIAIAGGVFADYWSAMPIDAKASFTGRDACIQCHQKEAELFAGSHHDLAMDLATDESVIGDFSGVEFTHHGITSRMFRDDDRFMIHTEGPDGEMADFEIKYVFGVDPLQQYMVEFDRTAEMSENEVGRLQVLRVSWDTHAKRWFYLEPPDVHEKLAPDDDLHWTGIAQRWNTMCAECHSTNLQKNFDPKTARYHTSWSEIDVSCEACHGPGSLHVELAQSKSLFWDRHHGMGLAELKGADAIPQIEACAPCHSRRRVLKSGFQPGQRFCDFYEPELLQESTYHANGEILDEVYVYGSFIQSKMYHKGIRCSDCHDPHSLKLKQPGNATCTSCHAHPAGKYDTPSHHRHEPGTAGASCVECHMPETTYMAVDPRRDHSIRIPRPDLSVALGTPNACTGCHVELEKEKQPEEIRKRLPKFADFVAASEQLPSDSYSKLSEYAKWLEQARGGDTKIKAVLHEIDQWCDDACDRWYGDQRKRPEHFATALHAARTQQPDALQQLANVALSKEGVPDLARATAIQELSRADSGADATRVAREALKDPNPIVRVAAVRVFEGRDPSQIRRTIVPMLTDDSRLVRSEAGRILSTVPADSLSAGQREQLRSALDEYHESLMETSDRGSAHLVWAVVLENQGRYGEAIESYETAIRVQPGAVGPRSNLAALLESMAQSGQLPPAEAAEVQARVTKLRSDELPLLQRDANLAPDNGPLQYRLGLALYLQGDAEAGLQRIEKSVALEPENEQFLLALVLLLQKLERIDDAKAACQRLLNLSPNNPQYQNLMRQLD</sequence>
<dbReference type="Proteomes" id="UP000316770">
    <property type="component" value="Chromosome"/>
</dbReference>
<dbReference type="InterPro" id="IPR051829">
    <property type="entry name" value="Multiheme_Cytochr_ET"/>
</dbReference>
<evidence type="ECO:0000256" key="1">
    <source>
        <dbReference type="ARBA" id="ARBA00022729"/>
    </source>
</evidence>
<dbReference type="GO" id="GO:0042279">
    <property type="term" value="F:nitrite reductase (cytochrome, ammonia-forming) activity"/>
    <property type="evidence" value="ECO:0007669"/>
    <property type="project" value="InterPro"/>
</dbReference>
<feature type="domain" description="Doubled CXXCH motif" evidence="3">
    <location>
        <begin position="316"/>
        <end position="342"/>
    </location>
</feature>
<dbReference type="CDD" id="cd08168">
    <property type="entry name" value="Cytochrom_C3"/>
    <property type="match status" value="1"/>
</dbReference>
<evidence type="ECO:0000259" key="3">
    <source>
        <dbReference type="Pfam" id="PF09699"/>
    </source>
</evidence>
<protein>
    <submittedName>
        <fullName evidence="5">Tetratricopeptide repeat protein</fullName>
    </submittedName>
</protein>
<dbReference type="SUPFAM" id="SSF48695">
    <property type="entry name" value="Multiheme cytochromes"/>
    <property type="match status" value="1"/>
</dbReference>
<keyword evidence="1" id="KW-0732">Signal</keyword>
<dbReference type="EMBL" id="CP036318">
    <property type="protein sequence ID" value="QDV59166.1"/>
    <property type="molecule type" value="Genomic_DNA"/>
</dbReference>
<organism evidence="5 6">
    <name type="scientific">Rosistilla oblonga</name>
    <dbReference type="NCBI Taxonomy" id="2527990"/>
    <lineage>
        <taxon>Bacteria</taxon>
        <taxon>Pseudomonadati</taxon>
        <taxon>Planctomycetota</taxon>
        <taxon>Planctomycetia</taxon>
        <taxon>Pirellulales</taxon>
        <taxon>Pirellulaceae</taxon>
        <taxon>Rosistilla</taxon>
    </lineage>
</organism>
<feature type="repeat" description="TPR" evidence="2">
    <location>
        <begin position="626"/>
        <end position="659"/>
    </location>
</feature>
<dbReference type="SMART" id="SM00028">
    <property type="entry name" value="TPR"/>
    <property type="match status" value="3"/>
</dbReference>
<keyword evidence="2" id="KW-0802">TPR repeat</keyword>
<dbReference type="PROSITE" id="PS50005">
    <property type="entry name" value="TPR"/>
    <property type="match status" value="2"/>
</dbReference>